<dbReference type="EMBL" id="JAUEPS010000026">
    <property type="protein sequence ID" value="KAK0455251.1"/>
    <property type="molecule type" value="Genomic_DNA"/>
</dbReference>
<dbReference type="Gene3D" id="3.80.10.10">
    <property type="entry name" value="Ribonuclease Inhibitor"/>
    <property type="match status" value="1"/>
</dbReference>
<dbReference type="InterPro" id="IPR001810">
    <property type="entry name" value="F-box_dom"/>
</dbReference>
<organism evidence="3 4">
    <name type="scientific">Armillaria tabescens</name>
    <name type="common">Ringless honey mushroom</name>
    <name type="synonym">Agaricus tabescens</name>
    <dbReference type="NCBI Taxonomy" id="1929756"/>
    <lineage>
        <taxon>Eukaryota</taxon>
        <taxon>Fungi</taxon>
        <taxon>Dikarya</taxon>
        <taxon>Basidiomycota</taxon>
        <taxon>Agaricomycotina</taxon>
        <taxon>Agaricomycetes</taxon>
        <taxon>Agaricomycetidae</taxon>
        <taxon>Agaricales</taxon>
        <taxon>Marasmiineae</taxon>
        <taxon>Physalacriaceae</taxon>
        <taxon>Desarmillaria</taxon>
    </lineage>
</organism>
<evidence type="ECO:0000256" key="1">
    <source>
        <dbReference type="SAM" id="MobiDB-lite"/>
    </source>
</evidence>
<dbReference type="SUPFAM" id="SSF52047">
    <property type="entry name" value="RNI-like"/>
    <property type="match status" value="1"/>
</dbReference>
<accession>A0AA39N200</accession>
<keyword evidence="4" id="KW-1185">Reference proteome</keyword>
<feature type="region of interest" description="Disordered" evidence="1">
    <location>
        <begin position="416"/>
        <end position="437"/>
    </location>
</feature>
<evidence type="ECO:0000313" key="4">
    <source>
        <dbReference type="Proteomes" id="UP001175211"/>
    </source>
</evidence>
<evidence type="ECO:0000259" key="2">
    <source>
        <dbReference type="PROSITE" id="PS50181"/>
    </source>
</evidence>
<feature type="domain" description="F-box" evidence="2">
    <location>
        <begin position="3"/>
        <end position="53"/>
    </location>
</feature>
<dbReference type="Proteomes" id="UP001175211">
    <property type="component" value="Unassembled WGS sequence"/>
</dbReference>
<feature type="compositionally biased region" description="Basic and acidic residues" evidence="1">
    <location>
        <begin position="422"/>
        <end position="432"/>
    </location>
</feature>
<dbReference type="GeneID" id="85366264"/>
<comment type="caution">
    <text evidence="3">The sequence shown here is derived from an EMBL/GenBank/DDBJ whole genome shotgun (WGS) entry which is preliminary data.</text>
</comment>
<dbReference type="PROSITE" id="PS50181">
    <property type="entry name" value="FBOX"/>
    <property type="match status" value="1"/>
</dbReference>
<gene>
    <name evidence="3" type="ORF">EV420DRAFT_590382</name>
</gene>
<name>A0AA39N200_ARMTA</name>
<dbReference type="AlphaFoldDB" id="A0AA39N200"/>
<evidence type="ECO:0000313" key="3">
    <source>
        <dbReference type="EMBL" id="KAK0455251.1"/>
    </source>
</evidence>
<dbReference type="InterPro" id="IPR032675">
    <property type="entry name" value="LRR_dom_sf"/>
</dbReference>
<dbReference type="RefSeq" id="XP_060328761.1">
    <property type="nucleotide sequence ID" value="XM_060482716.1"/>
</dbReference>
<proteinExistence type="predicted"/>
<sequence length="482" mass="53637">MASLGITTIPHELLGEVFVRCSYYSADAPVILSTVCQRFRVVARSTPRAWRSLRLSVCQEKERQTIRKASLWFSLSGICCLDLYIDIEGQTANVPETHSLLIAFLQRHTTRISSLNVRSETEKAAHSFLDALYFPLPFSPSPTQLPLKTLRLRVASDTPGLPATSAATSVFHTFTHIPHLKSLQLTNHKLPSLFTPDFHNLQTLTIARPLRAPPISVQQLLQIVHAAPFLVNLEIASRVVHAETHQPLFEELYLPYLKNLSLRTNEVPSLVEVLVAPILEELHINDLDGKRHGASAELTQSLQTVSRKLMSRGALDWCVKRLYITGLSLHRDDPGAQTWEWCLGRARMLEELSVSSNDEDFEVLVNFLVGEYAGSCVCPLLKMIHVSGLESFDGMDRLKRERPGIEVIMDVLGTRGVTSRSSSRDSSRDRRPCNGLGGGGSGFGFGFGSRFAIQRNGYKMPATGSDAKLKRQPVLAVDCEDW</sequence>
<reference evidence="3" key="1">
    <citation type="submission" date="2023-06" db="EMBL/GenBank/DDBJ databases">
        <authorList>
            <consortium name="Lawrence Berkeley National Laboratory"/>
            <person name="Ahrendt S."/>
            <person name="Sahu N."/>
            <person name="Indic B."/>
            <person name="Wong-Bajracharya J."/>
            <person name="Merenyi Z."/>
            <person name="Ke H.-M."/>
            <person name="Monk M."/>
            <person name="Kocsube S."/>
            <person name="Drula E."/>
            <person name="Lipzen A."/>
            <person name="Balint B."/>
            <person name="Henrissat B."/>
            <person name="Andreopoulos B."/>
            <person name="Martin F.M."/>
            <person name="Harder C.B."/>
            <person name="Rigling D."/>
            <person name="Ford K.L."/>
            <person name="Foster G.D."/>
            <person name="Pangilinan J."/>
            <person name="Papanicolaou A."/>
            <person name="Barry K."/>
            <person name="LaButti K."/>
            <person name="Viragh M."/>
            <person name="Koriabine M."/>
            <person name="Yan M."/>
            <person name="Riley R."/>
            <person name="Champramary S."/>
            <person name="Plett K.L."/>
            <person name="Tsai I.J."/>
            <person name="Slot J."/>
            <person name="Sipos G."/>
            <person name="Plett J."/>
            <person name="Nagy L.G."/>
            <person name="Grigoriev I.V."/>
        </authorList>
    </citation>
    <scope>NUCLEOTIDE SEQUENCE</scope>
    <source>
        <strain evidence="3">CCBAS 213</strain>
    </source>
</reference>
<protein>
    <recommendedName>
        <fullName evidence="2">F-box domain-containing protein</fullName>
    </recommendedName>
</protein>